<dbReference type="AlphaFoldDB" id="A0AAV3PMU3"/>
<keyword evidence="3" id="KW-1185">Reference proteome</keyword>
<reference evidence="2 3" key="1">
    <citation type="submission" date="2024-01" db="EMBL/GenBank/DDBJ databases">
        <title>The complete chloroplast genome sequence of Lithospermum erythrorhizon: insights into the phylogenetic relationship among Boraginaceae species and the maternal lineages of purple gromwells.</title>
        <authorList>
            <person name="Okada T."/>
            <person name="Watanabe K."/>
        </authorList>
    </citation>
    <scope>NUCLEOTIDE SEQUENCE [LARGE SCALE GENOMIC DNA]</scope>
</reference>
<proteinExistence type="predicted"/>
<evidence type="ECO:0000313" key="2">
    <source>
        <dbReference type="EMBL" id="GAA0153067.1"/>
    </source>
</evidence>
<protein>
    <recommendedName>
        <fullName evidence="4">Gag-pol polyprotein</fullName>
    </recommendedName>
</protein>
<gene>
    <name evidence="2" type="ORF">LIER_11391</name>
</gene>
<dbReference type="EMBL" id="BAABME010002109">
    <property type="protein sequence ID" value="GAA0153067.1"/>
    <property type="molecule type" value="Genomic_DNA"/>
</dbReference>
<dbReference type="PANTHER" id="PTHR11439">
    <property type="entry name" value="GAG-POL-RELATED RETROTRANSPOSON"/>
    <property type="match status" value="1"/>
</dbReference>
<dbReference type="Proteomes" id="UP001454036">
    <property type="component" value="Unassembled WGS sequence"/>
</dbReference>
<dbReference type="PANTHER" id="PTHR11439:SF486">
    <property type="entry name" value="RLK (RECEPTOR-LIKE KINASE) PROTEIN, PUTATIVE-RELATED"/>
    <property type="match status" value="1"/>
</dbReference>
<feature type="compositionally biased region" description="Low complexity" evidence="1">
    <location>
        <begin position="44"/>
        <end position="54"/>
    </location>
</feature>
<accession>A0AAV3PMU3</accession>
<sequence>MESINVKVIDQVENPEEEDEEEAVAVNPIVPDCRKEQPAHENENNPTNEPTVEPAARIQKTHPIRYCDTDWAGNAEDRKSTSGGCFFLGNNLVSWFSRKQNSVSLSTAEAEYIAAGSGCTQLIWMKQMVEEYGVNPGVMTLYCDNMSAISISKNPVQHSRTKHIDIRHHFIRELVENKVIQIEHMSTDKQIADIFTKGLDVNQFEYLRMTLGLCVIDK</sequence>
<evidence type="ECO:0000256" key="1">
    <source>
        <dbReference type="SAM" id="MobiDB-lite"/>
    </source>
</evidence>
<evidence type="ECO:0008006" key="4">
    <source>
        <dbReference type="Google" id="ProtNLM"/>
    </source>
</evidence>
<feature type="compositionally biased region" description="Acidic residues" evidence="1">
    <location>
        <begin position="13"/>
        <end position="23"/>
    </location>
</feature>
<name>A0AAV3PMU3_LITER</name>
<feature type="compositionally biased region" description="Basic and acidic residues" evidence="1">
    <location>
        <begin position="32"/>
        <end position="43"/>
    </location>
</feature>
<dbReference type="CDD" id="cd09272">
    <property type="entry name" value="RNase_HI_RT_Ty1"/>
    <property type="match status" value="1"/>
</dbReference>
<organism evidence="2 3">
    <name type="scientific">Lithospermum erythrorhizon</name>
    <name type="common">Purple gromwell</name>
    <name type="synonym">Lithospermum officinale var. erythrorhizon</name>
    <dbReference type="NCBI Taxonomy" id="34254"/>
    <lineage>
        <taxon>Eukaryota</taxon>
        <taxon>Viridiplantae</taxon>
        <taxon>Streptophyta</taxon>
        <taxon>Embryophyta</taxon>
        <taxon>Tracheophyta</taxon>
        <taxon>Spermatophyta</taxon>
        <taxon>Magnoliopsida</taxon>
        <taxon>eudicotyledons</taxon>
        <taxon>Gunneridae</taxon>
        <taxon>Pentapetalae</taxon>
        <taxon>asterids</taxon>
        <taxon>lamiids</taxon>
        <taxon>Boraginales</taxon>
        <taxon>Boraginaceae</taxon>
        <taxon>Boraginoideae</taxon>
        <taxon>Lithospermeae</taxon>
        <taxon>Lithospermum</taxon>
    </lineage>
</organism>
<evidence type="ECO:0000313" key="3">
    <source>
        <dbReference type="Proteomes" id="UP001454036"/>
    </source>
</evidence>
<feature type="region of interest" description="Disordered" evidence="1">
    <location>
        <begin position="1"/>
        <end position="55"/>
    </location>
</feature>
<comment type="caution">
    <text evidence="2">The sequence shown here is derived from an EMBL/GenBank/DDBJ whole genome shotgun (WGS) entry which is preliminary data.</text>
</comment>